<evidence type="ECO:0000313" key="2">
    <source>
        <dbReference type="Proteomes" id="UP000652761"/>
    </source>
</evidence>
<dbReference type="EMBL" id="NMUH01001201">
    <property type="protein sequence ID" value="MQL90026.1"/>
    <property type="molecule type" value="Genomic_DNA"/>
</dbReference>
<dbReference type="Proteomes" id="UP000652761">
    <property type="component" value="Unassembled WGS sequence"/>
</dbReference>
<proteinExistence type="predicted"/>
<organism evidence="1 2">
    <name type="scientific">Colocasia esculenta</name>
    <name type="common">Wild taro</name>
    <name type="synonym">Arum esculentum</name>
    <dbReference type="NCBI Taxonomy" id="4460"/>
    <lineage>
        <taxon>Eukaryota</taxon>
        <taxon>Viridiplantae</taxon>
        <taxon>Streptophyta</taxon>
        <taxon>Embryophyta</taxon>
        <taxon>Tracheophyta</taxon>
        <taxon>Spermatophyta</taxon>
        <taxon>Magnoliopsida</taxon>
        <taxon>Liliopsida</taxon>
        <taxon>Araceae</taxon>
        <taxon>Aroideae</taxon>
        <taxon>Colocasieae</taxon>
        <taxon>Colocasia</taxon>
    </lineage>
</organism>
<sequence>MSPPLASGMYT</sequence>
<evidence type="ECO:0000313" key="1">
    <source>
        <dbReference type="EMBL" id="MQL90026.1"/>
    </source>
</evidence>
<name>A0A843V480_COLES</name>
<protein>
    <submittedName>
        <fullName evidence="1">Uncharacterized protein</fullName>
    </submittedName>
</protein>
<keyword evidence="2" id="KW-1185">Reference proteome</keyword>
<gene>
    <name evidence="1" type="ORF">Taro_022609</name>
</gene>
<comment type="caution">
    <text evidence="1">The sequence shown here is derived from an EMBL/GenBank/DDBJ whole genome shotgun (WGS) entry which is preliminary data.</text>
</comment>
<reference evidence="1" key="1">
    <citation type="submission" date="2017-07" db="EMBL/GenBank/DDBJ databases">
        <title>Taro Niue Genome Assembly and Annotation.</title>
        <authorList>
            <person name="Atibalentja N."/>
            <person name="Keating K."/>
            <person name="Fields C.J."/>
        </authorList>
    </citation>
    <scope>NUCLEOTIDE SEQUENCE</scope>
    <source>
        <strain evidence="1">Niue_2</strain>
        <tissue evidence="1">Leaf</tissue>
    </source>
</reference>
<accession>A0A843V480</accession>